<keyword evidence="3" id="KW-0547">Nucleotide-binding</keyword>
<dbReference type="EMBL" id="STGJ01000012">
    <property type="protein sequence ID" value="TIC81166.1"/>
    <property type="molecule type" value="Genomic_DNA"/>
</dbReference>
<dbReference type="Proteomes" id="UP000308891">
    <property type="component" value="Unassembled WGS sequence"/>
</dbReference>
<dbReference type="AlphaFoldDB" id="A0A4T0URG5"/>
<dbReference type="SMART" id="SM00382">
    <property type="entry name" value="AAA"/>
    <property type="match status" value="1"/>
</dbReference>
<evidence type="ECO:0000256" key="6">
    <source>
        <dbReference type="ARBA" id="ARBA00037066"/>
    </source>
</evidence>
<gene>
    <name evidence="8" type="ORF">E5K04_11295</name>
</gene>
<protein>
    <submittedName>
        <fullName evidence="8">ABC transporter ATP-binding protein</fullName>
    </submittedName>
</protein>
<comment type="function">
    <text evidence="6">Part of the ABC transporter complex HmuTUV involved in hemin import. Responsible for energy coupling to the transport system.</text>
</comment>
<keyword evidence="2" id="KW-0472">Membrane</keyword>
<evidence type="ECO:0000256" key="5">
    <source>
        <dbReference type="ARBA" id="ARBA00022967"/>
    </source>
</evidence>
<keyword evidence="4 8" id="KW-0067">ATP-binding</keyword>
<keyword evidence="5" id="KW-1278">Translocase</keyword>
<dbReference type="InterPro" id="IPR027417">
    <property type="entry name" value="P-loop_NTPase"/>
</dbReference>
<dbReference type="GO" id="GO:0016887">
    <property type="term" value="F:ATP hydrolysis activity"/>
    <property type="evidence" value="ECO:0007669"/>
    <property type="project" value="InterPro"/>
</dbReference>
<reference evidence="8 9" key="1">
    <citation type="submission" date="2019-04" db="EMBL/GenBank/DDBJ databases">
        <title>Crenobacter sp. nov.</title>
        <authorList>
            <person name="Shi S."/>
        </authorList>
    </citation>
    <scope>NUCLEOTIDE SEQUENCE [LARGE SCALE GENOMIC DNA]</scope>
    <source>
        <strain evidence="8 9">GY 70310</strain>
    </source>
</reference>
<evidence type="ECO:0000256" key="3">
    <source>
        <dbReference type="ARBA" id="ARBA00022741"/>
    </source>
</evidence>
<dbReference type="InterPro" id="IPR003439">
    <property type="entry name" value="ABC_transporter-like_ATP-bd"/>
</dbReference>
<dbReference type="PROSITE" id="PS00211">
    <property type="entry name" value="ABC_TRANSPORTER_1"/>
    <property type="match status" value="1"/>
</dbReference>
<name>A0A4T0URG5_9NEIS</name>
<feature type="domain" description="ABC transporter" evidence="7">
    <location>
        <begin position="2"/>
        <end position="236"/>
    </location>
</feature>
<keyword evidence="1" id="KW-0813">Transport</keyword>
<comment type="caution">
    <text evidence="8">The sequence shown here is derived from an EMBL/GenBank/DDBJ whole genome shotgun (WGS) entry which is preliminary data.</text>
</comment>
<evidence type="ECO:0000256" key="1">
    <source>
        <dbReference type="ARBA" id="ARBA00022448"/>
    </source>
</evidence>
<dbReference type="InterPro" id="IPR003593">
    <property type="entry name" value="AAA+_ATPase"/>
</dbReference>
<dbReference type="InterPro" id="IPR017871">
    <property type="entry name" value="ABC_transporter-like_CS"/>
</dbReference>
<evidence type="ECO:0000256" key="2">
    <source>
        <dbReference type="ARBA" id="ARBA00022475"/>
    </source>
</evidence>
<dbReference type="PANTHER" id="PTHR42794">
    <property type="entry name" value="HEMIN IMPORT ATP-BINDING PROTEIN HMUV"/>
    <property type="match status" value="1"/>
</dbReference>
<evidence type="ECO:0000313" key="8">
    <source>
        <dbReference type="EMBL" id="TIC81166.1"/>
    </source>
</evidence>
<sequence>MIRCEGLTLKAGTRTLIDALAWQANAGESWVVIGRNGAGKSTLLKTLAMLTPPEAGQVLLGGTPLERLRARERARRIAYLPQAQHDAFGYRVLDVVLAARHPHDAGYWESGAEIGRAHAALAELDLSGFAGRDVRTLSGGERQRVALAALLAQDAPLWLLDEPSAALDLAHQMALAHLTCRARAEGRTLITVSHDLNLALQDATHALLLMGDGRWHAGEVATLSAELLGDCLGYPLEALRHRGRTLYLPCGAGPC</sequence>
<dbReference type="OrthoDB" id="5296765at2"/>
<organism evidence="8 9">
    <name type="scientific">Crenobacter intestini</name>
    <dbReference type="NCBI Taxonomy" id="2563443"/>
    <lineage>
        <taxon>Bacteria</taxon>
        <taxon>Pseudomonadati</taxon>
        <taxon>Pseudomonadota</taxon>
        <taxon>Betaproteobacteria</taxon>
        <taxon>Neisseriales</taxon>
        <taxon>Neisseriaceae</taxon>
        <taxon>Crenobacter</taxon>
    </lineage>
</organism>
<evidence type="ECO:0000259" key="7">
    <source>
        <dbReference type="PROSITE" id="PS50893"/>
    </source>
</evidence>
<dbReference type="PROSITE" id="PS50893">
    <property type="entry name" value="ABC_TRANSPORTER_2"/>
    <property type="match status" value="1"/>
</dbReference>
<dbReference type="Gene3D" id="3.40.50.300">
    <property type="entry name" value="P-loop containing nucleotide triphosphate hydrolases"/>
    <property type="match status" value="1"/>
</dbReference>
<evidence type="ECO:0000313" key="9">
    <source>
        <dbReference type="Proteomes" id="UP000308891"/>
    </source>
</evidence>
<dbReference type="RefSeq" id="WP_136554115.1">
    <property type="nucleotide sequence ID" value="NZ_STGJ01000012.1"/>
</dbReference>
<proteinExistence type="predicted"/>
<dbReference type="Pfam" id="PF00005">
    <property type="entry name" value="ABC_tran"/>
    <property type="match status" value="1"/>
</dbReference>
<keyword evidence="2" id="KW-1003">Cell membrane</keyword>
<dbReference type="SUPFAM" id="SSF52540">
    <property type="entry name" value="P-loop containing nucleoside triphosphate hydrolases"/>
    <property type="match status" value="1"/>
</dbReference>
<keyword evidence="9" id="KW-1185">Reference proteome</keyword>
<accession>A0A4T0URG5</accession>
<dbReference type="PANTHER" id="PTHR42794:SF1">
    <property type="entry name" value="HEMIN IMPORT ATP-BINDING PROTEIN HMUV"/>
    <property type="match status" value="1"/>
</dbReference>
<dbReference type="GO" id="GO:0005524">
    <property type="term" value="F:ATP binding"/>
    <property type="evidence" value="ECO:0007669"/>
    <property type="project" value="UniProtKB-KW"/>
</dbReference>
<evidence type="ECO:0000256" key="4">
    <source>
        <dbReference type="ARBA" id="ARBA00022840"/>
    </source>
</evidence>